<dbReference type="SUPFAM" id="SSF51261">
    <property type="entry name" value="Duplicated hybrid motif"/>
    <property type="match status" value="1"/>
</dbReference>
<dbReference type="AlphaFoldDB" id="A0A1R1QJ96"/>
<dbReference type="InterPro" id="IPR016047">
    <property type="entry name" value="M23ase_b-sheet_dom"/>
</dbReference>
<dbReference type="OrthoDB" id="2986589at2"/>
<feature type="transmembrane region" description="Helical" evidence="2">
    <location>
        <begin position="74"/>
        <end position="92"/>
    </location>
</feature>
<keyword evidence="5" id="KW-1185">Reference proteome</keyword>
<dbReference type="Proteomes" id="UP000187367">
    <property type="component" value="Unassembled WGS sequence"/>
</dbReference>
<dbReference type="InterPro" id="IPR011055">
    <property type="entry name" value="Dup_hybrid_motif"/>
</dbReference>
<feature type="compositionally biased region" description="Basic and acidic residues" evidence="1">
    <location>
        <begin position="1"/>
        <end position="10"/>
    </location>
</feature>
<accession>A0A1R1RKC1</accession>
<gene>
    <name evidence="4" type="ORF">BW143_12780</name>
</gene>
<feature type="region of interest" description="Disordered" evidence="1">
    <location>
        <begin position="1"/>
        <end position="50"/>
    </location>
</feature>
<evidence type="ECO:0000256" key="2">
    <source>
        <dbReference type="SAM" id="Phobius"/>
    </source>
</evidence>
<keyword evidence="2" id="KW-0812">Transmembrane</keyword>
<dbReference type="Gene3D" id="2.70.70.10">
    <property type="entry name" value="Glucose Permease (Domain IIA)"/>
    <property type="match status" value="1"/>
</dbReference>
<organism evidence="4 5">
    <name type="scientific">Bacillus swezeyi</name>
    <dbReference type="NCBI Taxonomy" id="1925020"/>
    <lineage>
        <taxon>Bacteria</taxon>
        <taxon>Bacillati</taxon>
        <taxon>Bacillota</taxon>
        <taxon>Bacilli</taxon>
        <taxon>Bacillales</taxon>
        <taxon>Bacillaceae</taxon>
        <taxon>Bacillus</taxon>
    </lineage>
</organism>
<comment type="caution">
    <text evidence="4">The sequence shown here is derived from an EMBL/GenBank/DDBJ whole genome shotgun (WGS) entry which is preliminary data.</text>
</comment>
<keyword evidence="2" id="KW-1133">Transmembrane helix</keyword>
<evidence type="ECO:0000256" key="1">
    <source>
        <dbReference type="SAM" id="MobiDB-lite"/>
    </source>
</evidence>
<dbReference type="Pfam" id="PF01551">
    <property type="entry name" value="Peptidase_M23"/>
    <property type="match status" value="1"/>
</dbReference>
<keyword evidence="2" id="KW-0472">Membrane</keyword>
<sequence length="263" mass="29488">MSHRADEIRKRMAKKRKQKTAGKTPGQPDSKKRPAKPPVWTAFPEDEKHGEFPAHEGSSFLINRKHPLIKADVLMIKCLLAACLVLISAIAYKGQFAPLKQVRPAISQVFTEEFQFAALEHWYESKFGHPLALFQPKSGKPSGQVEVNQDLATPAMGKVQEKFSGQGIKVETEDETIRSMKEGYVIEVDKNSDTGLTVVVQHADNSYTYYGQLKKADVALYDFVDKGSKLGTIEQGKNHKGVYYFAIKQGEEFVDPIQVITFE</sequence>
<evidence type="ECO:0000313" key="4">
    <source>
        <dbReference type="EMBL" id="OMI04735.1"/>
    </source>
</evidence>
<proteinExistence type="predicted"/>
<evidence type="ECO:0000313" key="5">
    <source>
        <dbReference type="Proteomes" id="UP000187367"/>
    </source>
</evidence>
<protein>
    <submittedName>
        <fullName evidence="4">Stage IV sporulation protein FA</fullName>
    </submittedName>
</protein>
<reference evidence="4 5" key="1">
    <citation type="submission" date="2017-01" db="EMBL/GenBank/DDBJ databases">
        <title>Bacillus phylogenomics.</title>
        <authorList>
            <person name="Dunlap C."/>
        </authorList>
    </citation>
    <scope>NUCLEOTIDE SEQUENCE [LARGE SCALE GENOMIC DNA]</scope>
    <source>
        <strain evidence="4 5">NRRL B-41282</strain>
    </source>
</reference>
<dbReference type="CDD" id="cd12797">
    <property type="entry name" value="M23_peptidase"/>
    <property type="match status" value="1"/>
</dbReference>
<dbReference type="EMBL" id="MTJL01000024">
    <property type="protein sequence ID" value="OMI04735.1"/>
    <property type="molecule type" value="Genomic_DNA"/>
</dbReference>
<evidence type="ECO:0000259" key="3">
    <source>
        <dbReference type="Pfam" id="PF01551"/>
    </source>
</evidence>
<accession>A0A1R1QJ96</accession>
<dbReference type="RefSeq" id="WP_076762991.1">
    <property type="nucleotide sequence ID" value="NZ_JARMMH010000001.1"/>
</dbReference>
<feature type="compositionally biased region" description="Basic residues" evidence="1">
    <location>
        <begin position="11"/>
        <end position="20"/>
    </location>
</feature>
<feature type="domain" description="M23ase beta-sheet core" evidence="3">
    <location>
        <begin position="166"/>
        <end position="256"/>
    </location>
</feature>
<name>A0A1R1QJ96_9BACI</name>